<sequence>MIKVGIIGATGYTGIELLRLLKFHPQVEVTCITSTSQQGEEISRVHPQFQRIYHLKLEELNLDRMAQEVDIIFCALPHGLALETIPQLLERGKKVIDLSADFRLKDPQAYAEWYNYRHPRQDLLEKSVYGLPEIKREEIKEANLVANPGCYPTSIILALKPLLETNLIDPGSIIVDSKSGVSGAGRGAKLPFHFTECTENFKAYRVANHQHTPEIEQELGNIIQNKVTITFTPHLVPMIRGILSTIYARVKEGVGLEEVKEAFLTTYGEELFIRLKEEPHLPETKFVYGTNFCDLGFTLDERTGRVVVISAIDNLVKGAAGQAIQNMNLLQGWSEETGLVQPVVYP</sequence>
<feature type="domain" description="Semialdehyde dehydrogenase NAD-binding" evidence="9">
    <location>
        <begin position="3"/>
        <end position="142"/>
    </location>
</feature>
<keyword evidence="4 7" id="KW-0521">NADP</keyword>
<evidence type="ECO:0000256" key="1">
    <source>
        <dbReference type="ARBA" id="ARBA00004862"/>
    </source>
</evidence>
<dbReference type="EMBL" id="QZAA01000057">
    <property type="protein sequence ID" value="RQD77692.1"/>
    <property type="molecule type" value="Genomic_DNA"/>
</dbReference>
<dbReference type="GO" id="GO:0051287">
    <property type="term" value="F:NAD binding"/>
    <property type="evidence" value="ECO:0007669"/>
    <property type="project" value="InterPro"/>
</dbReference>
<evidence type="ECO:0000256" key="8">
    <source>
        <dbReference type="PROSITE-ProRule" id="PRU10010"/>
    </source>
</evidence>
<evidence type="ECO:0000256" key="6">
    <source>
        <dbReference type="ARBA" id="ARBA00050557"/>
    </source>
</evidence>
<dbReference type="InterPro" id="IPR036291">
    <property type="entry name" value="NAD(P)-bd_dom_sf"/>
</dbReference>
<dbReference type="FunFam" id="3.30.360.10:FF:000014">
    <property type="entry name" value="N-acetyl-gamma-glutamyl-phosphate reductase"/>
    <property type="match status" value="1"/>
</dbReference>
<dbReference type="Pfam" id="PF22698">
    <property type="entry name" value="Semialdhyde_dhC_1"/>
    <property type="match status" value="1"/>
</dbReference>
<keyword evidence="3 7" id="KW-0028">Amino-acid biosynthesis</keyword>
<comment type="similarity">
    <text evidence="7">Belongs to the NAGSA dehydrogenase family. Type 1 subfamily.</text>
</comment>
<dbReference type="Proteomes" id="UP000285138">
    <property type="component" value="Unassembled WGS sequence"/>
</dbReference>
<dbReference type="NCBIfam" id="TIGR01850">
    <property type="entry name" value="argC"/>
    <property type="match status" value="1"/>
</dbReference>
<comment type="caution">
    <text evidence="10">The sequence shown here is derived from an EMBL/GenBank/DDBJ whole genome shotgun (WGS) entry which is preliminary data.</text>
</comment>
<comment type="pathway">
    <text evidence="1 7">Amino-acid biosynthesis; L-arginine biosynthesis; N(2)-acetyl-L-ornithine from L-glutamate: step 3/4.</text>
</comment>
<dbReference type="InterPro" id="IPR000534">
    <property type="entry name" value="Semialdehyde_DH_NAD-bd"/>
</dbReference>
<dbReference type="GO" id="GO:0070401">
    <property type="term" value="F:NADP+ binding"/>
    <property type="evidence" value="ECO:0007669"/>
    <property type="project" value="InterPro"/>
</dbReference>
<dbReference type="EC" id="1.2.1.38" evidence="7"/>
<dbReference type="InterPro" id="IPR000706">
    <property type="entry name" value="AGPR_type-1"/>
</dbReference>
<dbReference type="Gene3D" id="3.40.50.720">
    <property type="entry name" value="NAD(P)-binding Rossmann-like Domain"/>
    <property type="match status" value="1"/>
</dbReference>
<dbReference type="PROSITE" id="PS01224">
    <property type="entry name" value="ARGC"/>
    <property type="match status" value="1"/>
</dbReference>
<evidence type="ECO:0000313" key="11">
    <source>
        <dbReference type="Proteomes" id="UP000285138"/>
    </source>
</evidence>
<dbReference type="PANTHER" id="PTHR32338">
    <property type="entry name" value="N-ACETYL-GAMMA-GLUTAMYL-PHOSPHATE REDUCTASE, CHLOROPLASTIC-RELATED-RELATED"/>
    <property type="match status" value="1"/>
</dbReference>
<protein>
    <recommendedName>
        <fullName evidence="7">N-acetyl-gamma-glutamyl-phosphate reductase</fullName>
        <shortName evidence="7">AGPR</shortName>
        <ecNumber evidence="7">1.2.1.38</ecNumber>
    </recommendedName>
    <alternativeName>
        <fullName evidence="7">N-acetyl-glutamate semialdehyde dehydrogenase</fullName>
        <shortName evidence="7">NAGSA dehydrogenase</shortName>
    </alternativeName>
</protein>
<comment type="catalytic activity">
    <reaction evidence="6 7">
        <text>N-acetyl-L-glutamate 5-semialdehyde + phosphate + NADP(+) = N-acetyl-L-glutamyl 5-phosphate + NADPH + H(+)</text>
        <dbReference type="Rhea" id="RHEA:21588"/>
        <dbReference type="ChEBI" id="CHEBI:15378"/>
        <dbReference type="ChEBI" id="CHEBI:29123"/>
        <dbReference type="ChEBI" id="CHEBI:43474"/>
        <dbReference type="ChEBI" id="CHEBI:57783"/>
        <dbReference type="ChEBI" id="CHEBI:57936"/>
        <dbReference type="ChEBI" id="CHEBI:58349"/>
        <dbReference type="EC" id="1.2.1.38"/>
    </reaction>
</comment>
<evidence type="ECO:0000256" key="7">
    <source>
        <dbReference type="HAMAP-Rule" id="MF_00150"/>
    </source>
</evidence>
<comment type="subcellular location">
    <subcellularLocation>
        <location evidence="7">Cytoplasm</location>
    </subcellularLocation>
</comment>
<feature type="active site" evidence="7 8">
    <location>
        <position position="150"/>
    </location>
</feature>
<reference evidence="10 11" key="1">
    <citation type="submission" date="2018-08" db="EMBL/GenBank/DDBJ databases">
        <title>The metabolism and importance of syntrophic acetate oxidation coupled to methane or sulfide production in haloalkaline environments.</title>
        <authorList>
            <person name="Timmers P.H.A."/>
            <person name="Vavourakis C.D."/>
            <person name="Sorokin D.Y."/>
            <person name="Sinninghe Damste J.S."/>
            <person name="Muyzer G."/>
            <person name="Stams A.J.M."/>
            <person name="Plugge C.M."/>
        </authorList>
    </citation>
    <scope>NUCLEOTIDE SEQUENCE [LARGE SCALE GENOMIC DNA]</scope>
    <source>
        <strain evidence="10">MSAO_Bac1</strain>
    </source>
</reference>
<keyword evidence="7" id="KW-0963">Cytoplasm</keyword>
<organism evidence="10 11">
    <name type="scientific">Candidatus Syntrophonatronum acetioxidans</name>
    <dbReference type="NCBI Taxonomy" id="1795816"/>
    <lineage>
        <taxon>Bacteria</taxon>
        <taxon>Bacillati</taxon>
        <taxon>Bacillota</taxon>
        <taxon>Clostridia</taxon>
        <taxon>Eubacteriales</taxon>
        <taxon>Syntrophomonadaceae</taxon>
        <taxon>Candidatus Syntrophonatronum</taxon>
    </lineage>
</organism>
<dbReference type="Gene3D" id="3.30.360.10">
    <property type="entry name" value="Dihydrodipicolinate Reductase, domain 2"/>
    <property type="match status" value="1"/>
</dbReference>
<comment type="function">
    <text evidence="7">Catalyzes the NADPH-dependent reduction of N-acetyl-5-glutamyl phosphate to yield N-acetyl-L-glutamate 5-semialdehyde.</text>
</comment>
<evidence type="ECO:0000256" key="2">
    <source>
        <dbReference type="ARBA" id="ARBA00022571"/>
    </source>
</evidence>
<dbReference type="GO" id="GO:0005737">
    <property type="term" value="C:cytoplasm"/>
    <property type="evidence" value="ECO:0007669"/>
    <property type="project" value="UniProtKB-SubCell"/>
</dbReference>
<dbReference type="InterPro" id="IPR058924">
    <property type="entry name" value="AGPR_dimerisation_dom"/>
</dbReference>
<evidence type="ECO:0000256" key="4">
    <source>
        <dbReference type="ARBA" id="ARBA00022857"/>
    </source>
</evidence>
<dbReference type="InterPro" id="IPR050085">
    <property type="entry name" value="AGPR"/>
</dbReference>
<accession>A0A424YHM2</accession>
<evidence type="ECO:0000259" key="9">
    <source>
        <dbReference type="SMART" id="SM00859"/>
    </source>
</evidence>
<dbReference type="GO" id="GO:0006526">
    <property type="term" value="P:L-arginine biosynthetic process"/>
    <property type="evidence" value="ECO:0007669"/>
    <property type="project" value="UniProtKB-UniRule"/>
</dbReference>
<dbReference type="Pfam" id="PF01118">
    <property type="entry name" value="Semialdhyde_dh"/>
    <property type="match status" value="1"/>
</dbReference>
<dbReference type="CDD" id="cd17895">
    <property type="entry name" value="AGPR_1_N"/>
    <property type="match status" value="1"/>
</dbReference>
<evidence type="ECO:0000313" key="10">
    <source>
        <dbReference type="EMBL" id="RQD77692.1"/>
    </source>
</evidence>
<name>A0A424YHM2_9FIRM</name>
<dbReference type="InterPro" id="IPR023013">
    <property type="entry name" value="AGPR_AS"/>
</dbReference>
<evidence type="ECO:0000256" key="3">
    <source>
        <dbReference type="ARBA" id="ARBA00022605"/>
    </source>
</evidence>
<dbReference type="AlphaFoldDB" id="A0A424YHM2"/>
<gene>
    <name evidence="7" type="primary">argC</name>
    <name evidence="10" type="ORF">D5R97_01860</name>
</gene>
<dbReference type="SUPFAM" id="SSF51735">
    <property type="entry name" value="NAD(P)-binding Rossmann-fold domains"/>
    <property type="match status" value="1"/>
</dbReference>
<dbReference type="SUPFAM" id="SSF55347">
    <property type="entry name" value="Glyceraldehyde-3-phosphate dehydrogenase-like, C-terminal domain"/>
    <property type="match status" value="1"/>
</dbReference>
<dbReference type="PANTHER" id="PTHR32338:SF10">
    <property type="entry name" value="N-ACETYL-GAMMA-GLUTAMYL-PHOSPHATE REDUCTASE, CHLOROPLASTIC-RELATED"/>
    <property type="match status" value="1"/>
</dbReference>
<dbReference type="GO" id="GO:0003942">
    <property type="term" value="F:N-acetyl-gamma-glutamyl-phosphate reductase activity"/>
    <property type="evidence" value="ECO:0007669"/>
    <property type="project" value="UniProtKB-UniRule"/>
</dbReference>
<keyword evidence="2 7" id="KW-0055">Arginine biosynthesis</keyword>
<dbReference type="CDD" id="cd23934">
    <property type="entry name" value="AGPR_1_C"/>
    <property type="match status" value="1"/>
</dbReference>
<proteinExistence type="inferred from homology"/>
<keyword evidence="5 7" id="KW-0560">Oxidoreductase</keyword>
<dbReference type="UniPathway" id="UPA00068">
    <property type="reaction ID" value="UER00108"/>
</dbReference>
<dbReference type="SMART" id="SM00859">
    <property type="entry name" value="Semialdhyde_dh"/>
    <property type="match status" value="1"/>
</dbReference>
<dbReference type="HAMAP" id="MF_00150">
    <property type="entry name" value="ArgC_type1"/>
    <property type="match status" value="1"/>
</dbReference>
<evidence type="ECO:0000256" key="5">
    <source>
        <dbReference type="ARBA" id="ARBA00023002"/>
    </source>
</evidence>